<evidence type="ECO:0000313" key="2">
    <source>
        <dbReference type="Proteomes" id="UP001156627"/>
    </source>
</evidence>
<name>A0ABQ5X963_9GAMM</name>
<protein>
    <submittedName>
        <fullName evidence="1">Uncharacterized protein</fullName>
    </submittedName>
</protein>
<organism evidence="1 2">
    <name type="scientific">Dyella flagellata</name>
    <dbReference type="NCBI Taxonomy" id="1867833"/>
    <lineage>
        <taxon>Bacteria</taxon>
        <taxon>Pseudomonadati</taxon>
        <taxon>Pseudomonadota</taxon>
        <taxon>Gammaproteobacteria</taxon>
        <taxon>Lysobacterales</taxon>
        <taxon>Rhodanobacteraceae</taxon>
        <taxon>Dyella</taxon>
    </lineage>
</organism>
<keyword evidence="2" id="KW-1185">Reference proteome</keyword>
<dbReference type="Proteomes" id="UP001156627">
    <property type="component" value="Unassembled WGS sequence"/>
</dbReference>
<gene>
    <name evidence="1" type="ORF">GCM10007898_12880</name>
</gene>
<proteinExistence type="predicted"/>
<sequence length="104" mass="11747">MICSDDTTHVHPSVTFWLINESHLSLKPEQAKRHANLMRLAGTSLAMCVIRNLLNKHKSSRRTKADDGSADARRLSPTQVLGLRAALYFLRVHSDGQLQIERDE</sequence>
<accession>A0ABQ5X963</accession>
<reference evidence="2" key="1">
    <citation type="journal article" date="2019" name="Int. J. Syst. Evol. Microbiol.">
        <title>The Global Catalogue of Microorganisms (GCM) 10K type strain sequencing project: providing services to taxonomists for standard genome sequencing and annotation.</title>
        <authorList>
            <consortium name="The Broad Institute Genomics Platform"/>
            <consortium name="The Broad Institute Genome Sequencing Center for Infectious Disease"/>
            <person name="Wu L."/>
            <person name="Ma J."/>
        </authorList>
    </citation>
    <scope>NUCLEOTIDE SEQUENCE [LARGE SCALE GENOMIC DNA]</scope>
    <source>
        <strain evidence="2">NBRC 111981</strain>
    </source>
</reference>
<evidence type="ECO:0000313" key="1">
    <source>
        <dbReference type="EMBL" id="GLQ87721.1"/>
    </source>
</evidence>
<comment type="caution">
    <text evidence="1">The sequence shown here is derived from an EMBL/GenBank/DDBJ whole genome shotgun (WGS) entry which is preliminary data.</text>
</comment>
<dbReference type="EMBL" id="BSOA01000010">
    <property type="protein sequence ID" value="GLQ87721.1"/>
    <property type="molecule type" value="Genomic_DNA"/>
</dbReference>